<reference evidence="2 3" key="1">
    <citation type="submission" date="2022-10" db="EMBL/GenBank/DDBJ databases">
        <authorList>
            <person name="Xie J."/>
            <person name="Shen N."/>
        </authorList>
    </citation>
    <scope>NUCLEOTIDE SEQUENCE [LARGE SCALE GENOMIC DNA]</scope>
    <source>
        <strain evidence="2 3">YIM65594</strain>
    </source>
</reference>
<sequence length="173" mass="17447">MSESTPPEAAGYDRAAVLGERLKERIYASLTLLAVLVGLAQGGHATHKGATVAVAATAIGLWLATLVADMQAHPVVHGSRPTLHDIRHELFTSSPLLTSAIGPLLLTAVSALGAVDLTTALWIAAGSEVATLALWGFVGGRRAGAGALHATVTSALNAAIGLGVVSVKLLAGH</sequence>
<feature type="transmembrane region" description="Helical" evidence="1">
    <location>
        <begin position="50"/>
        <end position="69"/>
    </location>
</feature>
<dbReference type="RefSeq" id="WP_326016161.1">
    <property type="nucleotide sequence ID" value="NZ_JAOZYC010000093.1"/>
</dbReference>
<accession>A0ABU6F3Z1</accession>
<keyword evidence="1" id="KW-0472">Membrane</keyword>
<keyword evidence="1" id="KW-1133">Transmembrane helix</keyword>
<keyword evidence="3" id="KW-1185">Reference proteome</keyword>
<feature type="transmembrane region" description="Helical" evidence="1">
    <location>
        <begin position="150"/>
        <end position="171"/>
    </location>
</feature>
<proteinExistence type="predicted"/>
<feature type="transmembrane region" description="Helical" evidence="1">
    <location>
        <begin position="120"/>
        <end position="138"/>
    </location>
</feature>
<gene>
    <name evidence="2" type="ORF">OKJ99_12780</name>
</gene>
<feature type="transmembrane region" description="Helical" evidence="1">
    <location>
        <begin position="90"/>
        <end position="114"/>
    </location>
</feature>
<keyword evidence="1" id="KW-0812">Transmembrane</keyword>
<evidence type="ECO:0000313" key="2">
    <source>
        <dbReference type="EMBL" id="MEB8338372.1"/>
    </source>
</evidence>
<comment type="caution">
    <text evidence="2">The sequence shown here is derived from an EMBL/GenBank/DDBJ whole genome shotgun (WGS) entry which is preliminary data.</text>
</comment>
<dbReference type="EMBL" id="JAOZYC010000093">
    <property type="protein sequence ID" value="MEB8338372.1"/>
    <property type="molecule type" value="Genomic_DNA"/>
</dbReference>
<evidence type="ECO:0000256" key="1">
    <source>
        <dbReference type="SAM" id="Phobius"/>
    </source>
</evidence>
<evidence type="ECO:0000313" key="3">
    <source>
        <dbReference type="Proteomes" id="UP001354931"/>
    </source>
</evidence>
<dbReference type="Proteomes" id="UP001354931">
    <property type="component" value="Unassembled WGS sequence"/>
</dbReference>
<organism evidence="2 3">
    <name type="scientific">Streptomyces endophyticus</name>
    <dbReference type="NCBI Taxonomy" id="714166"/>
    <lineage>
        <taxon>Bacteria</taxon>
        <taxon>Bacillati</taxon>
        <taxon>Actinomycetota</taxon>
        <taxon>Actinomycetes</taxon>
        <taxon>Kitasatosporales</taxon>
        <taxon>Streptomycetaceae</taxon>
        <taxon>Streptomyces</taxon>
    </lineage>
</organism>
<protein>
    <recommendedName>
        <fullName evidence="4">Integral membrane protein</fullName>
    </recommendedName>
</protein>
<feature type="transmembrane region" description="Helical" evidence="1">
    <location>
        <begin position="26"/>
        <end position="44"/>
    </location>
</feature>
<evidence type="ECO:0008006" key="4">
    <source>
        <dbReference type="Google" id="ProtNLM"/>
    </source>
</evidence>
<name>A0ABU6F3Z1_9ACTN</name>